<comment type="caution">
    <text evidence="2">The sequence shown here is derived from an EMBL/GenBank/DDBJ whole genome shotgun (WGS) entry which is preliminary data.</text>
</comment>
<accession>A0ABR2FAQ5</accession>
<name>A0ABR2FAQ5_9ROSI</name>
<proteinExistence type="predicted"/>
<keyword evidence="1" id="KW-0812">Transmembrane</keyword>
<keyword evidence="1" id="KW-0472">Membrane</keyword>
<feature type="transmembrane region" description="Helical" evidence="1">
    <location>
        <begin position="20"/>
        <end position="44"/>
    </location>
</feature>
<evidence type="ECO:0000313" key="3">
    <source>
        <dbReference type="Proteomes" id="UP001472677"/>
    </source>
</evidence>
<organism evidence="2 3">
    <name type="scientific">Hibiscus sabdariffa</name>
    <name type="common">roselle</name>
    <dbReference type="NCBI Taxonomy" id="183260"/>
    <lineage>
        <taxon>Eukaryota</taxon>
        <taxon>Viridiplantae</taxon>
        <taxon>Streptophyta</taxon>
        <taxon>Embryophyta</taxon>
        <taxon>Tracheophyta</taxon>
        <taxon>Spermatophyta</taxon>
        <taxon>Magnoliopsida</taxon>
        <taxon>eudicotyledons</taxon>
        <taxon>Gunneridae</taxon>
        <taxon>Pentapetalae</taxon>
        <taxon>rosids</taxon>
        <taxon>malvids</taxon>
        <taxon>Malvales</taxon>
        <taxon>Malvaceae</taxon>
        <taxon>Malvoideae</taxon>
        <taxon>Hibiscus</taxon>
    </lineage>
</organism>
<gene>
    <name evidence="2" type="ORF">V6N12_063071</name>
</gene>
<sequence length="53" mass="6202">MAENKRRLGIQHHHSNAAKWSFFLVLCSAYNLLLILSFCLRPTIPLHQEWALL</sequence>
<evidence type="ECO:0000256" key="1">
    <source>
        <dbReference type="SAM" id="Phobius"/>
    </source>
</evidence>
<protein>
    <submittedName>
        <fullName evidence="2">Uncharacterized protein</fullName>
    </submittedName>
</protein>
<dbReference type="EMBL" id="JBBPBM010000007">
    <property type="protein sequence ID" value="KAK8575396.1"/>
    <property type="molecule type" value="Genomic_DNA"/>
</dbReference>
<keyword evidence="3" id="KW-1185">Reference proteome</keyword>
<dbReference type="Proteomes" id="UP001472677">
    <property type="component" value="Unassembled WGS sequence"/>
</dbReference>
<reference evidence="2 3" key="1">
    <citation type="journal article" date="2024" name="G3 (Bethesda)">
        <title>Genome assembly of Hibiscus sabdariffa L. provides insights into metabolisms of medicinal natural products.</title>
        <authorList>
            <person name="Kim T."/>
        </authorList>
    </citation>
    <scope>NUCLEOTIDE SEQUENCE [LARGE SCALE GENOMIC DNA]</scope>
    <source>
        <strain evidence="2">TK-2024</strain>
        <tissue evidence="2">Old leaves</tissue>
    </source>
</reference>
<keyword evidence="1" id="KW-1133">Transmembrane helix</keyword>
<evidence type="ECO:0000313" key="2">
    <source>
        <dbReference type="EMBL" id="KAK8575396.1"/>
    </source>
</evidence>